<keyword evidence="1" id="KW-0238">DNA-binding</keyword>
<sequence length="138" mass="16276">MLRIGELAQKAGVSKRTIDYYTTLGLIEAQRSSSNYRYYSEETVQRLKLIHYLKQEHLPLEEIKERLAIMDQYADDQTEKVFEKLQHIQEEMKRIETELLQLKPTIEKLDNKQVLSLRKLLETQNLALAQLLILVLFG</sequence>
<dbReference type="GO" id="GO:0003677">
    <property type="term" value="F:DNA binding"/>
    <property type="evidence" value="ECO:0007669"/>
    <property type="project" value="UniProtKB-KW"/>
</dbReference>
<keyword evidence="4" id="KW-1185">Reference proteome</keyword>
<organism evidence="3 4">
    <name type="scientific">Pullulanibacillus pueri</name>
    <dbReference type="NCBI Taxonomy" id="1437324"/>
    <lineage>
        <taxon>Bacteria</taxon>
        <taxon>Bacillati</taxon>
        <taxon>Bacillota</taxon>
        <taxon>Bacilli</taxon>
        <taxon>Bacillales</taxon>
        <taxon>Sporolactobacillaceae</taxon>
        <taxon>Pullulanibacillus</taxon>
    </lineage>
</organism>
<dbReference type="RefSeq" id="WP_188496533.1">
    <property type="nucleotide sequence ID" value="NZ_BMFV01000007.1"/>
</dbReference>
<gene>
    <name evidence="3" type="ORF">GCM10007096_12350</name>
</gene>
<dbReference type="InterPro" id="IPR047057">
    <property type="entry name" value="MerR_fam"/>
</dbReference>
<dbReference type="SUPFAM" id="SSF46955">
    <property type="entry name" value="Putative DNA-binding domain"/>
    <property type="match status" value="1"/>
</dbReference>
<name>A0A8J3EM10_9BACL</name>
<dbReference type="Gene3D" id="1.10.1660.10">
    <property type="match status" value="1"/>
</dbReference>
<dbReference type="Pfam" id="PF13411">
    <property type="entry name" value="MerR_1"/>
    <property type="match status" value="1"/>
</dbReference>
<dbReference type="GO" id="GO:0003700">
    <property type="term" value="F:DNA-binding transcription factor activity"/>
    <property type="evidence" value="ECO:0007669"/>
    <property type="project" value="InterPro"/>
</dbReference>
<reference evidence="3" key="2">
    <citation type="submission" date="2020-09" db="EMBL/GenBank/DDBJ databases">
        <authorList>
            <person name="Sun Q."/>
            <person name="Zhou Y."/>
        </authorList>
    </citation>
    <scope>NUCLEOTIDE SEQUENCE</scope>
    <source>
        <strain evidence="3">CGMCC 1.12777</strain>
    </source>
</reference>
<comment type="caution">
    <text evidence="3">The sequence shown here is derived from an EMBL/GenBank/DDBJ whole genome shotgun (WGS) entry which is preliminary data.</text>
</comment>
<dbReference type="PRINTS" id="PR00040">
    <property type="entry name" value="HTHMERR"/>
</dbReference>
<protein>
    <submittedName>
        <fullName evidence="3">MerR family transcriptional regulator</fullName>
    </submittedName>
</protein>
<accession>A0A8J3EM10</accession>
<reference evidence="3" key="1">
    <citation type="journal article" date="2014" name="Int. J. Syst. Evol. Microbiol.">
        <title>Complete genome sequence of Corynebacterium casei LMG S-19264T (=DSM 44701T), isolated from a smear-ripened cheese.</title>
        <authorList>
            <consortium name="US DOE Joint Genome Institute (JGI-PGF)"/>
            <person name="Walter F."/>
            <person name="Albersmeier A."/>
            <person name="Kalinowski J."/>
            <person name="Ruckert C."/>
        </authorList>
    </citation>
    <scope>NUCLEOTIDE SEQUENCE</scope>
    <source>
        <strain evidence="3">CGMCC 1.12777</strain>
    </source>
</reference>
<evidence type="ECO:0000256" key="1">
    <source>
        <dbReference type="ARBA" id="ARBA00023125"/>
    </source>
</evidence>
<evidence type="ECO:0000259" key="2">
    <source>
        <dbReference type="PROSITE" id="PS50937"/>
    </source>
</evidence>
<dbReference type="InterPro" id="IPR000551">
    <property type="entry name" value="MerR-type_HTH_dom"/>
</dbReference>
<proteinExistence type="predicted"/>
<dbReference type="Proteomes" id="UP000656813">
    <property type="component" value="Unassembled WGS sequence"/>
</dbReference>
<dbReference type="InterPro" id="IPR009061">
    <property type="entry name" value="DNA-bd_dom_put_sf"/>
</dbReference>
<dbReference type="PANTHER" id="PTHR30204:SF95">
    <property type="entry name" value="HTH-TYPE TRANSCRIPTIONAL REGULATOR CUER"/>
    <property type="match status" value="1"/>
</dbReference>
<dbReference type="PROSITE" id="PS50937">
    <property type="entry name" value="HTH_MERR_2"/>
    <property type="match status" value="1"/>
</dbReference>
<evidence type="ECO:0000313" key="3">
    <source>
        <dbReference type="EMBL" id="GGH78630.1"/>
    </source>
</evidence>
<dbReference type="PANTHER" id="PTHR30204">
    <property type="entry name" value="REDOX-CYCLING DRUG-SENSING TRANSCRIPTIONAL ACTIVATOR SOXR"/>
    <property type="match status" value="1"/>
</dbReference>
<dbReference type="AlphaFoldDB" id="A0A8J3EM10"/>
<feature type="domain" description="HTH merR-type" evidence="2">
    <location>
        <begin position="1"/>
        <end position="69"/>
    </location>
</feature>
<dbReference type="SMART" id="SM00422">
    <property type="entry name" value="HTH_MERR"/>
    <property type="match status" value="1"/>
</dbReference>
<dbReference type="EMBL" id="BMFV01000007">
    <property type="protein sequence ID" value="GGH78630.1"/>
    <property type="molecule type" value="Genomic_DNA"/>
</dbReference>
<evidence type="ECO:0000313" key="4">
    <source>
        <dbReference type="Proteomes" id="UP000656813"/>
    </source>
</evidence>